<proteinExistence type="predicted"/>
<dbReference type="SMART" id="SM00347">
    <property type="entry name" value="HTH_MARR"/>
    <property type="match status" value="1"/>
</dbReference>
<dbReference type="EMBL" id="JAHDTB010000004">
    <property type="protein sequence ID" value="MBW8287259.1"/>
    <property type="molecule type" value="Genomic_DNA"/>
</dbReference>
<evidence type="ECO:0000313" key="2">
    <source>
        <dbReference type="EMBL" id="MBW8287259.1"/>
    </source>
</evidence>
<keyword evidence="3" id="KW-1185">Reference proteome</keyword>
<dbReference type="GeneID" id="89686837"/>
<name>A0ABS7FD91_9NEIS</name>
<dbReference type="InterPro" id="IPR039422">
    <property type="entry name" value="MarR/SlyA-like"/>
</dbReference>
<feature type="domain" description="HTH marR-type" evidence="1">
    <location>
        <begin position="1"/>
        <end position="142"/>
    </location>
</feature>
<evidence type="ECO:0000313" key="3">
    <source>
        <dbReference type="Proteomes" id="UP000711178"/>
    </source>
</evidence>
<evidence type="ECO:0000259" key="1">
    <source>
        <dbReference type="PROSITE" id="PS50995"/>
    </source>
</evidence>
<sequence>MKIRIAERFGFLVSDTGRLYGRVFDQRARQQLGLSLAQCRLLGALAAHEGEKPLSQAELADKLDLTPMGVATLCDRMQAAGWLRRVPSATDRRVNEIELLEPAFAALKSAMALGDELQQQAQQGLSPEEDAQLRALLGKVHGNLASLLSR</sequence>
<dbReference type="RefSeq" id="WP_043573988.1">
    <property type="nucleotide sequence ID" value="NZ_CP142381.1"/>
</dbReference>
<dbReference type="SUPFAM" id="SSF46785">
    <property type="entry name" value="Winged helix' DNA-binding domain"/>
    <property type="match status" value="1"/>
</dbReference>
<dbReference type="PANTHER" id="PTHR33164:SF43">
    <property type="entry name" value="HTH-TYPE TRANSCRIPTIONAL REPRESSOR YETL"/>
    <property type="match status" value="1"/>
</dbReference>
<organism evidence="2 3">
    <name type="scientific">Chromobacterium subtsugae</name>
    <dbReference type="NCBI Taxonomy" id="251747"/>
    <lineage>
        <taxon>Bacteria</taxon>
        <taxon>Pseudomonadati</taxon>
        <taxon>Pseudomonadota</taxon>
        <taxon>Betaproteobacteria</taxon>
        <taxon>Neisseriales</taxon>
        <taxon>Chromobacteriaceae</taxon>
        <taxon>Chromobacterium</taxon>
    </lineage>
</organism>
<dbReference type="Pfam" id="PF12802">
    <property type="entry name" value="MarR_2"/>
    <property type="match status" value="1"/>
</dbReference>
<dbReference type="PRINTS" id="PR00598">
    <property type="entry name" value="HTHMARR"/>
</dbReference>
<reference evidence="2 3" key="1">
    <citation type="submission" date="2021-05" db="EMBL/GenBank/DDBJ databases">
        <title>Draft Whole Genome Sequencing Of Biosensor Chromobacterium violaceum Strain CV026 Reveals A Regulatory RNA In Chromobacterium violaceum Phenotype Regulatory Network.</title>
        <authorList>
            <person name="Hong K.W."/>
            <person name="Chan K.G."/>
            <person name="Chang C.-Y."/>
        </authorList>
    </citation>
    <scope>NUCLEOTIDE SEQUENCE [LARGE SCALE GENOMIC DNA]</scope>
    <source>
        <strain evidence="2 3">ATCC 31532</strain>
    </source>
</reference>
<dbReference type="Proteomes" id="UP000711178">
    <property type="component" value="Unassembled WGS sequence"/>
</dbReference>
<dbReference type="InterPro" id="IPR000835">
    <property type="entry name" value="HTH_MarR-typ"/>
</dbReference>
<dbReference type="InterPro" id="IPR036390">
    <property type="entry name" value="WH_DNA-bd_sf"/>
</dbReference>
<gene>
    <name evidence="2" type="ORF">KIF53_06420</name>
</gene>
<dbReference type="InterPro" id="IPR036388">
    <property type="entry name" value="WH-like_DNA-bd_sf"/>
</dbReference>
<dbReference type="PANTHER" id="PTHR33164">
    <property type="entry name" value="TRANSCRIPTIONAL REGULATOR, MARR FAMILY"/>
    <property type="match status" value="1"/>
</dbReference>
<accession>A0ABS7FD91</accession>
<protein>
    <submittedName>
        <fullName evidence="2">MarR family winged helix-turn-helix transcriptional regulator</fullName>
    </submittedName>
</protein>
<dbReference type="Gene3D" id="1.10.10.10">
    <property type="entry name" value="Winged helix-like DNA-binding domain superfamily/Winged helix DNA-binding domain"/>
    <property type="match status" value="1"/>
</dbReference>
<dbReference type="PROSITE" id="PS50995">
    <property type="entry name" value="HTH_MARR_2"/>
    <property type="match status" value="1"/>
</dbReference>
<comment type="caution">
    <text evidence="2">The sequence shown here is derived from an EMBL/GenBank/DDBJ whole genome shotgun (WGS) entry which is preliminary data.</text>
</comment>